<dbReference type="PANTHER" id="PTHR10159:SF519">
    <property type="entry name" value="DUAL SPECIFICITY PROTEIN PHOSPHATASE MPK3"/>
    <property type="match status" value="1"/>
</dbReference>
<dbReference type="EC" id="3.1.3.48" evidence="2"/>
<dbReference type="InterPro" id="IPR029021">
    <property type="entry name" value="Prot-tyrosine_phosphatase-like"/>
</dbReference>
<comment type="similarity">
    <text evidence="1">Belongs to the protein-tyrosine phosphatase family. Non-receptor class dual specificity subfamily.</text>
</comment>
<accession>A0A0D7B8U1</accession>
<feature type="compositionally biased region" description="Pro residues" evidence="5">
    <location>
        <begin position="247"/>
        <end position="260"/>
    </location>
</feature>
<dbReference type="CDD" id="cd14498">
    <property type="entry name" value="DSP"/>
    <property type="match status" value="1"/>
</dbReference>
<protein>
    <recommendedName>
        <fullName evidence="2">protein-tyrosine-phosphatase</fullName>
        <ecNumber evidence="2">3.1.3.48</ecNumber>
    </recommendedName>
</protein>
<keyword evidence="4" id="KW-0904">Protein phosphatase</keyword>
<evidence type="ECO:0000256" key="2">
    <source>
        <dbReference type="ARBA" id="ARBA00013064"/>
    </source>
</evidence>
<feature type="compositionally biased region" description="Basic and acidic residues" evidence="5">
    <location>
        <begin position="263"/>
        <end position="284"/>
    </location>
</feature>
<dbReference type="Gene3D" id="3.90.190.10">
    <property type="entry name" value="Protein tyrosine phosphatase superfamily"/>
    <property type="match status" value="1"/>
</dbReference>
<feature type="domain" description="Tyrosine-protein phosphatase" evidence="6">
    <location>
        <begin position="13"/>
        <end position="186"/>
    </location>
</feature>
<dbReference type="GO" id="GO:0033550">
    <property type="term" value="F:MAP kinase tyrosine phosphatase activity"/>
    <property type="evidence" value="ECO:0007669"/>
    <property type="project" value="TreeGrafter"/>
</dbReference>
<keyword evidence="9" id="KW-1185">Reference proteome</keyword>
<evidence type="ECO:0000256" key="5">
    <source>
        <dbReference type="SAM" id="MobiDB-lite"/>
    </source>
</evidence>
<reference evidence="8 9" key="1">
    <citation type="journal article" date="2015" name="Fungal Genet. Biol.">
        <title>Evolution of novel wood decay mechanisms in Agaricales revealed by the genome sequences of Fistulina hepatica and Cylindrobasidium torrendii.</title>
        <authorList>
            <person name="Floudas D."/>
            <person name="Held B.W."/>
            <person name="Riley R."/>
            <person name="Nagy L.G."/>
            <person name="Koehler G."/>
            <person name="Ransdell A.S."/>
            <person name="Younus H."/>
            <person name="Chow J."/>
            <person name="Chiniquy J."/>
            <person name="Lipzen A."/>
            <person name="Tritt A."/>
            <person name="Sun H."/>
            <person name="Haridas S."/>
            <person name="LaButti K."/>
            <person name="Ohm R.A."/>
            <person name="Kues U."/>
            <person name="Blanchette R.A."/>
            <person name="Grigoriev I.V."/>
            <person name="Minto R.E."/>
            <person name="Hibbett D.S."/>
        </authorList>
    </citation>
    <scope>NUCLEOTIDE SEQUENCE [LARGE SCALE GENOMIC DNA]</scope>
    <source>
        <strain evidence="8 9">FP15055 ss-10</strain>
    </source>
</reference>
<dbReference type="GO" id="GO:0043409">
    <property type="term" value="P:negative regulation of MAPK cascade"/>
    <property type="evidence" value="ECO:0007669"/>
    <property type="project" value="TreeGrafter"/>
</dbReference>
<feature type="compositionally biased region" description="Low complexity" evidence="5">
    <location>
        <begin position="313"/>
        <end position="323"/>
    </location>
</feature>
<evidence type="ECO:0000256" key="3">
    <source>
        <dbReference type="ARBA" id="ARBA00022801"/>
    </source>
</evidence>
<feature type="compositionally biased region" description="Low complexity" evidence="5">
    <location>
        <begin position="677"/>
        <end position="687"/>
    </location>
</feature>
<feature type="region of interest" description="Disordered" evidence="5">
    <location>
        <begin position="632"/>
        <end position="717"/>
    </location>
</feature>
<evidence type="ECO:0000313" key="8">
    <source>
        <dbReference type="EMBL" id="KIY65931.1"/>
    </source>
</evidence>
<evidence type="ECO:0000256" key="1">
    <source>
        <dbReference type="ARBA" id="ARBA00008601"/>
    </source>
</evidence>
<feature type="region of interest" description="Disordered" evidence="5">
    <location>
        <begin position="227"/>
        <end position="405"/>
    </location>
</feature>
<feature type="region of interest" description="Disordered" evidence="5">
    <location>
        <begin position="519"/>
        <end position="601"/>
    </location>
</feature>
<dbReference type="AlphaFoldDB" id="A0A0D7B8U1"/>
<evidence type="ECO:0000256" key="4">
    <source>
        <dbReference type="ARBA" id="ARBA00022912"/>
    </source>
</evidence>
<name>A0A0D7B8U1_9AGAR</name>
<dbReference type="PROSITE" id="PS50056">
    <property type="entry name" value="TYR_PHOSPHATASE_2"/>
    <property type="match status" value="1"/>
</dbReference>
<feature type="region of interest" description="Disordered" evidence="5">
    <location>
        <begin position="417"/>
        <end position="505"/>
    </location>
</feature>
<feature type="compositionally biased region" description="Low complexity" evidence="5">
    <location>
        <begin position="452"/>
        <end position="463"/>
    </location>
</feature>
<dbReference type="PROSITE" id="PS50054">
    <property type="entry name" value="TYR_PHOSPHATASE_DUAL"/>
    <property type="match status" value="1"/>
</dbReference>
<proteinExistence type="inferred from homology"/>
<feature type="compositionally biased region" description="Pro residues" evidence="5">
    <location>
        <begin position="464"/>
        <end position="473"/>
    </location>
</feature>
<feature type="compositionally biased region" description="Polar residues" evidence="5">
    <location>
        <begin position="693"/>
        <end position="710"/>
    </location>
</feature>
<evidence type="ECO:0000313" key="9">
    <source>
        <dbReference type="Proteomes" id="UP000054007"/>
    </source>
</evidence>
<dbReference type="EMBL" id="KN880572">
    <property type="protein sequence ID" value="KIY65931.1"/>
    <property type="molecule type" value="Genomic_DNA"/>
</dbReference>
<dbReference type="PANTHER" id="PTHR10159">
    <property type="entry name" value="DUAL SPECIFICITY PROTEIN PHOSPHATASE"/>
    <property type="match status" value="1"/>
</dbReference>
<gene>
    <name evidence="8" type="ORF">CYLTODRAFT_491924</name>
</gene>
<organism evidence="8 9">
    <name type="scientific">Cylindrobasidium torrendii FP15055 ss-10</name>
    <dbReference type="NCBI Taxonomy" id="1314674"/>
    <lineage>
        <taxon>Eukaryota</taxon>
        <taxon>Fungi</taxon>
        <taxon>Dikarya</taxon>
        <taxon>Basidiomycota</taxon>
        <taxon>Agaricomycotina</taxon>
        <taxon>Agaricomycetes</taxon>
        <taxon>Agaricomycetidae</taxon>
        <taxon>Agaricales</taxon>
        <taxon>Marasmiineae</taxon>
        <taxon>Physalacriaceae</taxon>
        <taxon>Cylindrobasidium</taxon>
    </lineage>
</organism>
<feature type="compositionally biased region" description="Low complexity" evidence="5">
    <location>
        <begin position="555"/>
        <end position="581"/>
    </location>
</feature>
<sequence length="764" mass="81519">MDVDSEPGGLNERVSEVLKDILFLGNMWEIQSGMVRKKYGITHVLSICREMLEVDLRHLLQPVSQSDAARHNELPSADINGQTGWDLPYPRHLVIDVEDDEKADIAAFFDTTFDFIDWAISYGGRVYVHCALGISRGPTVVAAYLIRKQGLNANEALDRIRLSREFVMPNDGFMRQLNAYAIQCNGSWGAYFQTTLANASIYASSATTVASSASKHASTYFSNRYSTTLKRQSTRNSKDLPNIPSKTLPPKPLPDMPPAPSKDMPRPPEKDVPLLPEKEKKPIEKPPPPVPIDFDDTVDRYEEEDAYGGMEEGSNPSNSAPGSPIVPEKKHAPPPIIVNGKERTPPRPFLLSPTGRTARPDHLNSPPSPVSPTRGSTFRRGANSPRRGAAPQRKHRTALSVSIPDVVFDVPATPFVVSATGSASPSDDEAERRHLPVHAPLSPMTPLPESPSAPLLSASQISSPPSPVSPAPTSPQSTQQDLPPRSPSPVPTVAGSPSAPLVSLPAPALPVSAKASTIKPDAAVDSPPTSPLPPTTPLAFKLRRTGKDSLSEMEAAQAAARAKSNSVSSKSSTPPTSPLALRSRRPTKTSLSNGEIPHATMGSVSSLAPVSYDGAADALLASPAPTTLEELDAVDLGVGATEDNRPPSSPATKTKTIVDMPMTLEELDSVDLEEDSTTTTTAPSSPRSKTDILPSSLSDGLAESTSSAPTTLEELDSVDLDRWSSSDKAVVEEVQSTPSSPVVVKPLRLGKTHATVDEGQMKLL</sequence>
<dbReference type="STRING" id="1314674.A0A0D7B8U1"/>
<dbReference type="InterPro" id="IPR020422">
    <property type="entry name" value="TYR_PHOSPHATASE_DUAL_dom"/>
</dbReference>
<dbReference type="GO" id="GO:0008330">
    <property type="term" value="F:protein tyrosine/threonine phosphatase activity"/>
    <property type="evidence" value="ECO:0007669"/>
    <property type="project" value="TreeGrafter"/>
</dbReference>
<dbReference type="GO" id="GO:0005737">
    <property type="term" value="C:cytoplasm"/>
    <property type="evidence" value="ECO:0007669"/>
    <property type="project" value="TreeGrafter"/>
</dbReference>
<feature type="compositionally biased region" description="Acidic residues" evidence="5">
    <location>
        <begin position="665"/>
        <end position="676"/>
    </location>
</feature>
<evidence type="ECO:0000259" key="6">
    <source>
        <dbReference type="PROSITE" id="PS50054"/>
    </source>
</evidence>
<feature type="compositionally biased region" description="Acidic residues" evidence="5">
    <location>
        <begin position="293"/>
        <end position="306"/>
    </location>
</feature>
<dbReference type="OrthoDB" id="10252009at2759"/>
<dbReference type="SMART" id="SM00195">
    <property type="entry name" value="DSPc"/>
    <property type="match status" value="1"/>
</dbReference>
<dbReference type="Proteomes" id="UP000054007">
    <property type="component" value="Unassembled WGS sequence"/>
</dbReference>
<dbReference type="InterPro" id="IPR000387">
    <property type="entry name" value="Tyr_Pase_dom"/>
</dbReference>
<dbReference type="Pfam" id="PF00782">
    <property type="entry name" value="DSPc"/>
    <property type="match status" value="1"/>
</dbReference>
<feature type="domain" description="Tyrosine specific protein phosphatases" evidence="7">
    <location>
        <begin position="106"/>
        <end position="164"/>
    </location>
</feature>
<evidence type="ECO:0000259" key="7">
    <source>
        <dbReference type="PROSITE" id="PS50056"/>
    </source>
</evidence>
<keyword evidence="3" id="KW-0378">Hydrolase</keyword>
<dbReference type="GO" id="GO:0017017">
    <property type="term" value="F:MAP kinase tyrosine/serine/threonine phosphatase activity"/>
    <property type="evidence" value="ECO:0007669"/>
    <property type="project" value="TreeGrafter"/>
</dbReference>
<dbReference type="InterPro" id="IPR000340">
    <property type="entry name" value="Dual-sp_phosphatase_cat-dom"/>
</dbReference>
<feature type="compositionally biased region" description="Low complexity" evidence="5">
    <location>
        <begin position="496"/>
        <end position="505"/>
    </location>
</feature>
<dbReference type="SUPFAM" id="SSF52799">
    <property type="entry name" value="(Phosphotyrosine protein) phosphatases II"/>
    <property type="match status" value="1"/>
</dbReference>